<proteinExistence type="predicted"/>
<organism evidence="1">
    <name type="scientific">hydrothermal vent metagenome</name>
    <dbReference type="NCBI Taxonomy" id="652676"/>
    <lineage>
        <taxon>unclassified sequences</taxon>
        <taxon>metagenomes</taxon>
        <taxon>ecological metagenomes</taxon>
    </lineage>
</organism>
<accession>A0A3B0RIG8</accession>
<protein>
    <submittedName>
        <fullName evidence="1">Uncharacterized protein</fullName>
    </submittedName>
</protein>
<sequence>MLAQFRFIFTAILITACFMAANSAFAQAVDTGFDPDADDAVRDILVLPSGDMLVAGDFSNIDGHPTNGIALLD</sequence>
<dbReference type="PROSITE" id="PS51257">
    <property type="entry name" value="PROKAR_LIPOPROTEIN"/>
    <property type="match status" value="1"/>
</dbReference>
<reference evidence="1" key="1">
    <citation type="submission" date="2018-06" db="EMBL/GenBank/DDBJ databases">
        <authorList>
            <person name="Zhirakovskaya E."/>
        </authorList>
    </citation>
    <scope>NUCLEOTIDE SEQUENCE</scope>
</reference>
<dbReference type="EMBL" id="UOEF01000029">
    <property type="protein sequence ID" value="VAV88018.1"/>
    <property type="molecule type" value="Genomic_DNA"/>
</dbReference>
<name>A0A3B0RIG8_9ZZZZ</name>
<feature type="non-terminal residue" evidence="1">
    <location>
        <position position="73"/>
    </location>
</feature>
<gene>
    <name evidence="1" type="ORF">MNBD_ALPHA04-372</name>
</gene>
<evidence type="ECO:0000313" key="1">
    <source>
        <dbReference type="EMBL" id="VAV88018.1"/>
    </source>
</evidence>
<dbReference type="AlphaFoldDB" id="A0A3B0RIG8"/>